<feature type="region of interest" description="Disordered" evidence="1">
    <location>
        <begin position="201"/>
        <end position="240"/>
    </location>
</feature>
<feature type="compositionally biased region" description="Polar residues" evidence="1">
    <location>
        <begin position="409"/>
        <end position="426"/>
    </location>
</feature>
<evidence type="ECO:0000256" key="1">
    <source>
        <dbReference type="SAM" id="MobiDB-lite"/>
    </source>
</evidence>
<feature type="compositionally biased region" description="Polar residues" evidence="1">
    <location>
        <begin position="14"/>
        <end position="33"/>
    </location>
</feature>
<feature type="region of interest" description="Disordered" evidence="1">
    <location>
        <begin position="620"/>
        <end position="641"/>
    </location>
</feature>
<organism evidence="2 3">
    <name type="scientific">Adineta steineri</name>
    <dbReference type="NCBI Taxonomy" id="433720"/>
    <lineage>
        <taxon>Eukaryota</taxon>
        <taxon>Metazoa</taxon>
        <taxon>Spiralia</taxon>
        <taxon>Gnathifera</taxon>
        <taxon>Rotifera</taxon>
        <taxon>Eurotatoria</taxon>
        <taxon>Bdelloidea</taxon>
        <taxon>Adinetida</taxon>
        <taxon>Adinetidae</taxon>
        <taxon>Adineta</taxon>
    </lineage>
</organism>
<feature type="region of interest" description="Disordered" evidence="1">
    <location>
        <begin position="408"/>
        <end position="456"/>
    </location>
</feature>
<feature type="compositionally biased region" description="Low complexity" evidence="1">
    <location>
        <begin position="499"/>
        <end position="516"/>
    </location>
</feature>
<accession>A0A818T091</accession>
<proteinExistence type="predicted"/>
<feature type="compositionally biased region" description="Basic and acidic residues" evidence="1">
    <location>
        <begin position="214"/>
        <end position="224"/>
    </location>
</feature>
<feature type="compositionally biased region" description="Polar residues" evidence="1">
    <location>
        <begin position="226"/>
        <end position="240"/>
    </location>
</feature>
<gene>
    <name evidence="2" type="ORF">OKA104_LOCUS10783</name>
</gene>
<feature type="compositionally biased region" description="Polar residues" evidence="1">
    <location>
        <begin position="299"/>
        <end position="308"/>
    </location>
</feature>
<feature type="compositionally biased region" description="Polar residues" evidence="1">
    <location>
        <begin position="620"/>
        <end position="637"/>
    </location>
</feature>
<feature type="non-terminal residue" evidence="2">
    <location>
        <position position="1"/>
    </location>
</feature>
<dbReference type="Proteomes" id="UP000663881">
    <property type="component" value="Unassembled WGS sequence"/>
</dbReference>
<feature type="region of interest" description="Disordered" evidence="1">
    <location>
        <begin position="1"/>
        <end position="33"/>
    </location>
</feature>
<sequence>TEAEPWNNPYWKDQTFQSPLPSNQQEGPMKNQNQKEFNSIIPTSFEKEQKSWENPYWKNQTIQSLLPTTKEYELTNNPNQIEVKSYTPTFNKIEEISWENPYWREKEPQIDTRVKQQDKLVDNTISNSSEDEISTILKDVEKLHNKLDSIDQRLQTVTSAKGLDKVNDNLIIRDNIQHNIPATNTYKDEPWKNPYWKDQIFQSSAPNNQPDKSINNRDSKDIKSHIPTSTTHEQNSWSNPYWKNQTIADYTSTRQQDVSRDIPISADLRYETSISTKHQNEPSKIPYRNDSKDQPTIADKQSNEQVKNYENTIESFPVREDIKQESSYWEDNKFDKSNSSKQHVYEQDKLPSNEHKYDTVLDNVWTRDNLSPPDHRVPPIPSFYERIYPIHTPPSSPHPKASTIEENRLQTTQNASQVPSSNIINQTRKDSTEDDNDLLPSKLNNQGISNYDSLTTPASATENKIGAMRGSPPSNQKSRLVTDITALRKDSPMPSMPFTSNTVSSSNVTNKVSSPSMIKRKSASPLNFLHSPISSPHIDRSITIPPAFVSAQELRDIQNALSYLDISSDSIITIEKAQYLSSGNITVAEIPYSLLRTYPPTGKKEHQPRQQQVSTLHSIGVNSHHTQSHIPPSNTSNKGDEEDISNRFIAATNAAHF</sequence>
<name>A0A818T091_9BILA</name>
<dbReference type="AlphaFoldDB" id="A0A818T091"/>
<feature type="compositionally biased region" description="Polar residues" evidence="1">
    <location>
        <begin position="442"/>
        <end position="456"/>
    </location>
</feature>
<evidence type="ECO:0000313" key="3">
    <source>
        <dbReference type="Proteomes" id="UP000663881"/>
    </source>
</evidence>
<dbReference type="EMBL" id="CAJOAY010000487">
    <property type="protein sequence ID" value="CAF3676042.1"/>
    <property type="molecule type" value="Genomic_DNA"/>
</dbReference>
<feature type="region of interest" description="Disordered" evidence="1">
    <location>
        <begin position="271"/>
        <end position="308"/>
    </location>
</feature>
<evidence type="ECO:0000313" key="2">
    <source>
        <dbReference type="EMBL" id="CAF3676042.1"/>
    </source>
</evidence>
<feature type="compositionally biased region" description="Polar residues" evidence="1">
    <location>
        <begin position="201"/>
        <end position="213"/>
    </location>
</feature>
<reference evidence="2" key="1">
    <citation type="submission" date="2021-02" db="EMBL/GenBank/DDBJ databases">
        <authorList>
            <person name="Nowell W R."/>
        </authorList>
    </citation>
    <scope>NUCLEOTIDE SEQUENCE</scope>
</reference>
<feature type="region of interest" description="Disordered" evidence="1">
    <location>
        <begin position="489"/>
        <end position="517"/>
    </location>
</feature>
<comment type="caution">
    <text evidence="2">The sequence shown here is derived from an EMBL/GenBank/DDBJ whole genome shotgun (WGS) entry which is preliminary data.</text>
</comment>
<protein>
    <submittedName>
        <fullName evidence="2">Uncharacterized protein</fullName>
    </submittedName>
</protein>